<dbReference type="Pfam" id="PF00570">
    <property type="entry name" value="HRDC"/>
    <property type="match status" value="1"/>
</dbReference>
<evidence type="ECO:0000256" key="11">
    <source>
        <dbReference type="ARBA" id="ARBA00049360"/>
    </source>
</evidence>
<keyword evidence="15" id="KW-0472">Membrane</keyword>
<feature type="compositionally biased region" description="Polar residues" evidence="14">
    <location>
        <begin position="96"/>
        <end position="110"/>
    </location>
</feature>
<name>A0A0N4ZMI3_PARTI</name>
<dbReference type="FunFam" id="3.40.50.300:FF:000296">
    <property type="entry name" value="ATP-dependent DNA helicase RecQ"/>
    <property type="match status" value="1"/>
</dbReference>
<evidence type="ECO:0000256" key="4">
    <source>
        <dbReference type="ARBA" id="ARBA00022801"/>
    </source>
</evidence>
<dbReference type="InterPro" id="IPR036388">
    <property type="entry name" value="WH-like_DNA-bd_sf"/>
</dbReference>
<dbReference type="InterPro" id="IPR032284">
    <property type="entry name" value="RecQ_Zn-bd"/>
</dbReference>
<evidence type="ECO:0000256" key="2">
    <source>
        <dbReference type="ARBA" id="ARBA00005446"/>
    </source>
</evidence>
<keyword evidence="4 12" id="KW-0378">Hydrolase</keyword>
<organism evidence="19 20">
    <name type="scientific">Parastrongyloides trichosuri</name>
    <name type="common">Possum-specific nematode worm</name>
    <dbReference type="NCBI Taxonomy" id="131310"/>
    <lineage>
        <taxon>Eukaryota</taxon>
        <taxon>Metazoa</taxon>
        <taxon>Ecdysozoa</taxon>
        <taxon>Nematoda</taxon>
        <taxon>Chromadorea</taxon>
        <taxon>Rhabditida</taxon>
        <taxon>Tylenchina</taxon>
        <taxon>Panagrolaimomorpha</taxon>
        <taxon>Strongyloidoidea</taxon>
        <taxon>Strongyloididae</taxon>
        <taxon>Parastrongyloides</taxon>
    </lineage>
</organism>
<evidence type="ECO:0000259" key="17">
    <source>
        <dbReference type="PROSITE" id="PS51192"/>
    </source>
</evidence>
<evidence type="ECO:0000259" key="18">
    <source>
        <dbReference type="PROSITE" id="PS51194"/>
    </source>
</evidence>
<dbReference type="InterPro" id="IPR011545">
    <property type="entry name" value="DEAD/DEAH_box_helicase_dom"/>
</dbReference>
<dbReference type="InterPro" id="IPR014001">
    <property type="entry name" value="Helicase_ATP-bd"/>
</dbReference>
<dbReference type="Gene3D" id="3.40.50.300">
    <property type="entry name" value="P-loop containing nucleotide triphosphate hydrolases"/>
    <property type="match status" value="2"/>
</dbReference>
<feature type="transmembrane region" description="Helical" evidence="15">
    <location>
        <begin position="39"/>
        <end position="72"/>
    </location>
</feature>
<evidence type="ECO:0000256" key="5">
    <source>
        <dbReference type="ARBA" id="ARBA00022806"/>
    </source>
</evidence>
<feature type="domain" description="HRDC" evidence="16">
    <location>
        <begin position="872"/>
        <end position="953"/>
    </location>
</feature>
<protein>
    <recommendedName>
        <fullName evidence="12">ATP-dependent DNA helicase</fullName>
        <ecNumber evidence="12">5.6.2.4</ecNumber>
    </recommendedName>
</protein>
<evidence type="ECO:0000256" key="14">
    <source>
        <dbReference type="SAM" id="MobiDB-lite"/>
    </source>
</evidence>
<dbReference type="GO" id="GO:0003677">
    <property type="term" value="F:DNA binding"/>
    <property type="evidence" value="ECO:0007669"/>
    <property type="project" value="UniProtKB-KW"/>
</dbReference>
<dbReference type="CDD" id="cd18794">
    <property type="entry name" value="SF2_C_RecQ"/>
    <property type="match status" value="1"/>
</dbReference>
<evidence type="ECO:0000256" key="7">
    <source>
        <dbReference type="ARBA" id="ARBA00023125"/>
    </source>
</evidence>
<comment type="catalytic activity">
    <reaction evidence="10 12">
        <text>Couples ATP hydrolysis with the unwinding of duplex DNA by translocating in the 3'-5' direction.</text>
        <dbReference type="EC" id="5.6.2.4"/>
    </reaction>
</comment>
<proteinExistence type="inferred from homology"/>
<dbReference type="AlphaFoldDB" id="A0A0N4ZMI3"/>
<evidence type="ECO:0000256" key="12">
    <source>
        <dbReference type="RuleBase" id="RU364117"/>
    </source>
</evidence>
<keyword evidence="3 12" id="KW-0547">Nucleotide-binding</keyword>
<dbReference type="WBParaSite" id="PTRK_0000975100.1">
    <property type="protein sequence ID" value="PTRK_0000975100.1"/>
    <property type="gene ID" value="PTRK_0000975100"/>
</dbReference>
<dbReference type="STRING" id="131310.A0A0N4ZMI3"/>
<evidence type="ECO:0000256" key="13">
    <source>
        <dbReference type="SAM" id="Coils"/>
    </source>
</evidence>
<dbReference type="InterPro" id="IPR002121">
    <property type="entry name" value="HRDC_dom"/>
</dbReference>
<sequence length="1000" mass="113786">MFYGGGYGGGYGSYGSYGGACSYGYGYGCGLFDWDISYWIYFIVGLLVFFVLLCLLCSPCCCTALAACLAGFGINKKKSSSNKQNQQPTIITTQPYVTGQQPNPTVITTHQPAPLEQKNITIYESNNVEKPIPKERRKKEYREGSEILSEDRYYSSRKQRLERTPPYVDRSMFEDSTLTNLNSDVPEFFSNNITHNIGDVNIIYKTAEFDNQKLVNNHESKQKIEKIKTLKSDNFTPLIGSKFSSSSSNAFGIENEFLSNVEVKTFEIKYNMFSLKDDMDGKFRGFYADDGDKYMDEFEHLNPEVINHMYTYMERDFGHDDFRHRQKAAVVASLAGEDVFILMPTGAGKSLCYQLPACFEHGVTIIISPLRALIDDQCKKMNSVGVRTEKFTSDMTQDQIDKIIADLCSYRNDIKLLYVTPEKIALSSKLIGVLGELNKSGKLRRFVIDEAHCVSQWGHDFRPDYAKLKILRNIFKTPHVPIMALTATATPKIVADTKRLLGMKNAKMFLSSFVRSNLRYDVIAKTSVNKEKFLQNVVERYSVGSGIIFNFSRKDCENTKILLDIMGISSVIYHAGLSDGERREAQEKWMSGRAKVVCATIAFGMGIDKPDVRFVIHMSMPNSIESYYQESGRAGRDGLPSYCCILYNYSDCIKLRKFVEDNIDNGGGIFTAKSDVIKNIRHENINKMIAYCENVTECQRKFLVEHFGEIYDSEKCIKDPETTCRNCTNRKQGKFKYYDMTEIAIKCLDSIKIKSLTIKQLSDCLRGKYKLETSLALPLYNKAHFLTDNDACRFIVKLITDGYALENIKLVNYGNNTTAVGYVNITDEGKKYITSSDRPNFYMFLPQKVEQLKLVSIGDAEVQRGKLKNKHKNVYDKAKINLNKLREELGKKNNTTLLARILTDKAIEQLASMLPRTKSDLLSIDGITSSKVEQYGNEIMSVLKEFWKLIDEEDHTKMTKELEMLNSRTTLNLFSSARNLLLKKEKNSSKPGFITRRKFC</sequence>
<dbReference type="CDD" id="cd17920">
    <property type="entry name" value="DEXHc_RecQ"/>
    <property type="match status" value="1"/>
</dbReference>
<dbReference type="InterPro" id="IPR044876">
    <property type="entry name" value="HRDC_dom_sf"/>
</dbReference>
<evidence type="ECO:0000313" key="19">
    <source>
        <dbReference type="Proteomes" id="UP000038045"/>
    </source>
</evidence>
<dbReference type="InterPro" id="IPR001650">
    <property type="entry name" value="Helicase_C-like"/>
</dbReference>
<feature type="region of interest" description="Disordered" evidence="14">
    <location>
        <begin position="78"/>
        <end position="110"/>
    </location>
</feature>
<dbReference type="PANTHER" id="PTHR13710">
    <property type="entry name" value="DNA HELICASE RECQ FAMILY MEMBER"/>
    <property type="match status" value="1"/>
</dbReference>
<keyword evidence="7" id="KW-0238">DNA-binding</keyword>
<evidence type="ECO:0000256" key="3">
    <source>
        <dbReference type="ARBA" id="ARBA00022741"/>
    </source>
</evidence>
<dbReference type="EC" id="5.6.2.4" evidence="12"/>
<dbReference type="GO" id="GO:0005524">
    <property type="term" value="F:ATP binding"/>
    <property type="evidence" value="ECO:0007669"/>
    <property type="project" value="UniProtKB-KW"/>
</dbReference>
<keyword evidence="9 12" id="KW-0539">Nucleus</keyword>
<dbReference type="Pfam" id="PF00270">
    <property type="entry name" value="DEAD"/>
    <property type="match status" value="1"/>
</dbReference>
<evidence type="ECO:0000256" key="10">
    <source>
        <dbReference type="ARBA" id="ARBA00034617"/>
    </source>
</evidence>
<dbReference type="Gene3D" id="1.10.10.10">
    <property type="entry name" value="Winged helix-like DNA-binding domain superfamily/Winged helix DNA-binding domain"/>
    <property type="match status" value="1"/>
</dbReference>
<evidence type="ECO:0000256" key="15">
    <source>
        <dbReference type="SAM" id="Phobius"/>
    </source>
</evidence>
<dbReference type="GO" id="GO:0000724">
    <property type="term" value="P:double-strand break repair via homologous recombination"/>
    <property type="evidence" value="ECO:0007669"/>
    <property type="project" value="TreeGrafter"/>
</dbReference>
<dbReference type="PROSITE" id="PS51194">
    <property type="entry name" value="HELICASE_CTER"/>
    <property type="match status" value="1"/>
</dbReference>
<comment type="subcellular location">
    <subcellularLocation>
        <location evidence="1 12">Nucleus</location>
    </subcellularLocation>
</comment>
<dbReference type="InterPro" id="IPR004589">
    <property type="entry name" value="DNA_helicase_ATP-dep_RecQ"/>
</dbReference>
<dbReference type="Gene3D" id="1.10.150.80">
    <property type="entry name" value="HRDC domain"/>
    <property type="match status" value="1"/>
</dbReference>
<evidence type="ECO:0000256" key="9">
    <source>
        <dbReference type="ARBA" id="ARBA00023242"/>
    </source>
</evidence>
<evidence type="ECO:0000256" key="6">
    <source>
        <dbReference type="ARBA" id="ARBA00022840"/>
    </source>
</evidence>
<dbReference type="GO" id="GO:0005694">
    <property type="term" value="C:chromosome"/>
    <property type="evidence" value="ECO:0007669"/>
    <property type="project" value="TreeGrafter"/>
</dbReference>
<dbReference type="SUPFAM" id="SSF47819">
    <property type="entry name" value="HRDC-like"/>
    <property type="match status" value="1"/>
</dbReference>
<dbReference type="Pfam" id="PF00271">
    <property type="entry name" value="Helicase_C"/>
    <property type="match status" value="1"/>
</dbReference>
<feature type="compositionally biased region" description="Low complexity" evidence="14">
    <location>
        <begin position="81"/>
        <end position="95"/>
    </location>
</feature>
<dbReference type="PROSITE" id="PS51192">
    <property type="entry name" value="HELICASE_ATP_BIND_1"/>
    <property type="match status" value="1"/>
</dbReference>
<reference evidence="20" key="1">
    <citation type="submission" date="2017-02" db="UniProtKB">
        <authorList>
            <consortium name="WormBaseParasite"/>
        </authorList>
    </citation>
    <scope>IDENTIFICATION</scope>
</reference>
<dbReference type="GO" id="GO:0009378">
    <property type="term" value="F:four-way junction helicase activity"/>
    <property type="evidence" value="ECO:0007669"/>
    <property type="project" value="TreeGrafter"/>
</dbReference>
<accession>A0A0N4ZMI3</accession>
<dbReference type="Pfam" id="PF16124">
    <property type="entry name" value="RecQ_Zn_bind"/>
    <property type="match status" value="1"/>
</dbReference>
<dbReference type="SUPFAM" id="SSF52540">
    <property type="entry name" value="P-loop containing nucleoside triphosphate hydrolases"/>
    <property type="match status" value="1"/>
</dbReference>
<keyword evidence="8" id="KW-0413">Isomerase</keyword>
<keyword evidence="15" id="KW-0812">Transmembrane</keyword>
<dbReference type="GO" id="GO:0005634">
    <property type="term" value="C:nucleus"/>
    <property type="evidence" value="ECO:0007669"/>
    <property type="project" value="UniProtKB-SubCell"/>
</dbReference>
<dbReference type="GO" id="GO:0016887">
    <property type="term" value="F:ATP hydrolysis activity"/>
    <property type="evidence" value="ECO:0007669"/>
    <property type="project" value="RHEA"/>
</dbReference>
<keyword evidence="15" id="KW-1133">Transmembrane helix</keyword>
<dbReference type="SMART" id="SM00487">
    <property type="entry name" value="DEXDc"/>
    <property type="match status" value="1"/>
</dbReference>
<dbReference type="GO" id="GO:0043138">
    <property type="term" value="F:3'-5' DNA helicase activity"/>
    <property type="evidence" value="ECO:0007669"/>
    <property type="project" value="UniProtKB-EC"/>
</dbReference>
<dbReference type="GO" id="GO:0005737">
    <property type="term" value="C:cytoplasm"/>
    <property type="evidence" value="ECO:0007669"/>
    <property type="project" value="TreeGrafter"/>
</dbReference>
<evidence type="ECO:0000259" key="16">
    <source>
        <dbReference type="PROSITE" id="PS50967"/>
    </source>
</evidence>
<evidence type="ECO:0000256" key="1">
    <source>
        <dbReference type="ARBA" id="ARBA00004123"/>
    </source>
</evidence>
<comment type="similarity">
    <text evidence="2 12">Belongs to the helicase family. RecQ subfamily.</text>
</comment>
<feature type="domain" description="Helicase ATP-binding" evidence="17">
    <location>
        <begin position="330"/>
        <end position="507"/>
    </location>
</feature>
<keyword evidence="5 12" id="KW-0347">Helicase</keyword>
<dbReference type="Proteomes" id="UP000038045">
    <property type="component" value="Unplaced"/>
</dbReference>
<keyword evidence="13" id="KW-0175">Coiled coil</keyword>
<dbReference type="SMART" id="SM00341">
    <property type="entry name" value="HRDC"/>
    <property type="match status" value="1"/>
</dbReference>
<evidence type="ECO:0000313" key="20">
    <source>
        <dbReference type="WBParaSite" id="PTRK_0000975100.1"/>
    </source>
</evidence>
<dbReference type="PANTHER" id="PTHR13710:SF153">
    <property type="entry name" value="RECQ-LIKE DNA HELICASE BLM"/>
    <property type="match status" value="1"/>
</dbReference>
<keyword evidence="19" id="KW-1185">Reference proteome</keyword>
<feature type="coiled-coil region" evidence="13">
    <location>
        <begin position="868"/>
        <end position="895"/>
    </location>
</feature>
<dbReference type="NCBIfam" id="TIGR00614">
    <property type="entry name" value="recQ_fam"/>
    <property type="match status" value="1"/>
</dbReference>
<comment type="catalytic activity">
    <reaction evidence="11 12">
        <text>ATP + H2O = ADP + phosphate + H(+)</text>
        <dbReference type="Rhea" id="RHEA:13065"/>
        <dbReference type="ChEBI" id="CHEBI:15377"/>
        <dbReference type="ChEBI" id="CHEBI:15378"/>
        <dbReference type="ChEBI" id="CHEBI:30616"/>
        <dbReference type="ChEBI" id="CHEBI:43474"/>
        <dbReference type="ChEBI" id="CHEBI:456216"/>
    </reaction>
</comment>
<feature type="domain" description="Helicase C-terminal" evidence="18">
    <location>
        <begin position="529"/>
        <end position="677"/>
    </location>
</feature>
<keyword evidence="6 12" id="KW-0067">ATP-binding</keyword>
<dbReference type="InterPro" id="IPR027417">
    <property type="entry name" value="P-loop_NTPase"/>
</dbReference>
<dbReference type="InterPro" id="IPR010997">
    <property type="entry name" value="HRDC-like_sf"/>
</dbReference>
<evidence type="ECO:0000256" key="8">
    <source>
        <dbReference type="ARBA" id="ARBA00023235"/>
    </source>
</evidence>
<dbReference type="SMART" id="SM00490">
    <property type="entry name" value="HELICc"/>
    <property type="match status" value="1"/>
</dbReference>
<dbReference type="PROSITE" id="PS50967">
    <property type="entry name" value="HRDC"/>
    <property type="match status" value="1"/>
</dbReference>